<name>A0ABU7AZD5_9TELE</name>
<dbReference type="Gene3D" id="2.30.30.40">
    <property type="entry name" value="SH3 Domains"/>
    <property type="match status" value="1"/>
</dbReference>
<keyword evidence="1 2" id="KW-0728">SH3 domain</keyword>
<feature type="domain" description="SH3" evidence="4">
    <location>
        <begin position="3"/>
        <end position="80"/>
    </location>
</feature>
<comment type="caution">
    <text evidence="5">The sequence shown here is derived from an EMBL/GenBank/DDBJ whole genome shotgun (WGS) entry which is preliminary data.</text>
</comment>
<evidence type="ECO:0000256" key="3">
    <source>
        <dbReference type="SAM" id="MobiDB-lite"/>
    </source>
</evidence>
<dbReference type="Proteomes" id="UP001345963">
    <property type="component" value="Unassembled WGS sequence"/>
</dbReference>
<evidence type="ECO:0000256" key="2">
    <source>
        <dbReference type="PROSITE-ProRule" id="PRU00192"/>
    </source>
</evidence>
<accession>A0ABU7AZD5</accession>
<dbReference type="SUPFAM" id="SSF50044">
    <property type="entry name" value="SH3-domain"/>
    <property type="match status" value="1"/>
</dbReference>
<dbReference type="InterPro" id="IPR036028">
    <property type="entry name" value="SH3-like_dom_sf"/>
</dbReference>
<dbReference type="InterPro" id="IPR001452">
    <property type="entry name" value="SH3_domain"/>
</dbReference>
<proteinExistence type="predicted"/>
<feature type="region of interest" description="Disordered" evidence="3">
    <location>
        <begin position="85"/>
        <end position="137"/>
    </location>
</feature>
<evidence type="ECO:0000313" key="6">
    <source>
        <dbReference type="Proteomes" id="UP001345963"/>
    </source>
</evidence>
<sequence>MASESLQYRALFEYRKEHRDDLSLQPGDLLTVPKALLMSAAGLENQEGDERSPAGWLHGVNERSKEKGNFPGTFVEYVGTVMTCHPGGKSCPQPAPLTPKDPQGILQPPRASAASKPGPSQVGGGRSMEVEEEGKEK</sequence>
<evidence type="ECO:0000313" key="5">
    <source>
        <dbReference type="EMBL" id="MED6242818.1"/>
    </source>
</evidence>
<dbReference type="PROSITE" id="PS50002">
    <property type="entry name" value="SH3"/>
    <property type="match status" value="1"/>
</dbReference>
<feature type="region of interest" description="Disordered" evidence="3">
    <location>
        <begin position="44"/>
        <end position="70"/>
    </location>
</feature>
<evidence type="ECO:0000256" key="1">
    <source>
        <dbReference type="ARBA" id="ARBA00022443"/>
    </source>
</evidence>
<gene>
    <name evidence="5" type="ORF">ATANTOWER_010213</name>
</gene>
<reference evidence="5 6" key="1">
    <citation type="submission" date="2021-07" db="EMBL/GenBank/DDBJ databases">
        <authorList>
            <person name="Palmer J.M."/>
        </authorList>
    </citation>
    <scope>NUCLEOTIDE SEQUENCE [LARGE SCALE GENOMIC DNA]</scope>
    <source>
        <strain evidence="5 6">AT_MEX2019</strain>
        <tissue evidence="5">Muscle</tissue>
    </source>
</reference>
<protein>
    <recommendedName>
        <fullName evidence="4">SH3 domain-containing protein</fullName>
    </recommendedName>
</protein>
<evidence type="ECO:0000259" key="4">
    <source>
        <dbReference type="PROSITE" id="PS50002"/>
    </source>
</evidence>
<dbReference type="EMBL" id="JAHUTI010031782">
    <property type="protein sequence ID" value="MED6242818.1"/>
    <property type="molecule type" value="Genomic_DNA"/>
</dbReference>
<organism evidence="5 6">
    <name type="scientific">Ataeniobius toweri</name>
    <dbReference type="NCBI Taxonomy" id="208326"/>
    <lineage>
        <taxon>Eukaryota</taxon>
        <taxon>Metazoa</taxon>
        <taxon>Chordata</taxon>
        <taxon>Craniata</taxon>
        <taxon>Vertebrata</taxon>
        <taxon>Euteleostomi</taxon>
        <taxon>Actinopterygii</taxon>
        <taxon>Neopterygii</taxon>
        <taxon>Teleostei</taxon>
        <taxon>Neoteleostei</taxon>
        <taxon>Acanthomorphata</taxon>
        <taxon>Ovalentaria</taxon>
        <taxon>Atherinomorphae</taxon>
        <taxon>Cyprinodontiformes</taxon>
        <taxon>Goodeidae</taxon>
        <taxon>Ataeniobius</taxon>
    </lineage>
</organism>
<keyword evidence="6" id="KW-1185">Reference proteome</keyword>
<dbReference type="SMART" id="SM00326">
    <property type="entry name" value="SH3"/>
    <property type="match status" value="1"/>
</dbReference>